<dbReference type="PANTHER" id="PTHR21505">
    <property type="entry name" value="MADF DOMAIN-CONTAINING PROTEIN-RELATED"/>
    <property type="match status" value="1"/>
</dbReference>
<organism evidence="2 3">
    <name type="scientific">Spodoptera exigua</name>
    <name type="common">Beet armyworm</name>
    <name type="synonym">Noctua fulgens</name>
    <dbReference type="NCBI Taxonomy" id="7107"/>
    <lineage>
        <taxon>Eukaryota</taxon>
        <taxon>Metazoa</taxon>
        <taxon>Ecdysozoa</taxon>
        <taxon>Arthropoda</taxon>
        <taxon>Hexapoda</taxon>
        <taxon>Insecta</taxon>
        <taxon>Pterygota</taxon>
        <taxon>Neoptera</taxon>
        <taxon>Endopterygota</taxon>
        <taxon>Lepidoptera</taxon>
        <taxon>Glossata</taxon>
        <taxon>Ditrysia</taxon>
        <taxon>Noctuoidea</taxon>
        <taxon>Noctuidae</taxon>
        <taxon>Amphipyrinae</taxon>
        <taxon>Spodoptera</taxon>
    </lineage>
</organism>
<keyword evidence="3" id="KW-1185">Reference proteome</keyword>
<evidence type="ECO:0000259" key="1">
    <source>
        <dbReference type="PROSITE" id="PS51029"/>
    </source>
</evidence>
<dbReference type="AlphaFoldDB" id="A0A835GP56"/>
<protein>
    <recommendedName>
        <fullName evidence="1">MADF domain-containing protein</fullName>
    </recommendedName>
</protein>
<sequence length="281" mass="32087">MEWSKDKTLKLIELLQVNASLWNPSLCETRRDKQKRREELRLISTLLGISVLDITKKIQHLRTQYNRESAREARAFAEEPNDRYVSNWYAFEYLHFLKDSRKPYKILLSEDNNTEIGVLSPHSDNAVADCKLANLSPPHKISRTESHPPAVRPDVVYPSISRTRDEFSVFGEYIANELRSLKGEKNLLVAKKKIQDVIFEVKMGMIGEPRTEQLPICTVFTNTTQPHQTSIHSSKLYSTPVMTTAAHIEPLSASHTPPTTGISEIIINGTCHYPNFKVDTQ</sequence>
<dbReference type="Pfam" id="PF10545">
    <property type="entry name" value="MADF_DNA_bdg"/>
    <property type="match status" value="1"/>
</dbReference>
<evidence type="ECO:0000313" key="3">
    <source>
        <dbReference type="Proteomes" id="UP000648187"/>
    </source>
</evidence>
<name>A0A835GP56_SPOEX</name>
<dbReference type="PROSITE" id="PS51029">
    <property type="entry name" value="MADF"/>
    <property type="match status" value="1"/>
</dbReference>
<evidence type="ECO:0000313" key="2">
    <source>
        <dbReference type="EMBL" id="KAF9420847.1"/>
    </source>
</evidence>
<dbReference type="PANTHER" id="PTHR21505:SF12">
    <property type="entry name" value="MADF DOMAIN-CONTAINING PROTEIN-RELATED"/>
    <property type="match status" value="1"/>
</dbReference>
<proteinExistence type="predicted"/>
<dbReference type="EMBL" id="JACKWZ010000028">
    <property type="protein sequence ID" value="KAF9420847.1"/>
    <property type="molecule type" value="Genomic_DNA"/>
</dbReference>
<feature type="domain" description="MADF" evidence="1">
    <location>
        <begin position="10"/>
        <end position="102"/>
    </location>
</feature>
<dbReference type="Proteomes" id="UP000648187">
    <property type="component" value="Unassembled WGS sequence"/>
</dbReference>
<dbReference type="SMART" id="SM00595">
    <property type="entry name" value="MADF"/>
    <property type="match status" value="1"/>
</dbReference>
<accession>A0A835GP56</accession>
<gene>
    <name evidence="2" type="ORF">HW555_003033</name>
</gene>
<dbReference type="InterPro" id="IPR006578">
    <property type="entry name" value="MADF-dom"/>
</dbReference>
<comment type="caution">
    <text evidence="2">The sequence shown here is derived from an EMBL/GenBank/DDBJ whole genome shotgun (WGS) entry which is preliminary data.</text>
</comment>
<reference evidence="2" key="1">
    <citation type="submission" date="2020-08" db="EMBL/GenBank/DDBJ databases">
        <title>Spodoptera exigua strain:BAW_Kor-Di-RS1 Genome sequencing and assembly.</title>
        <authorList>
            <person name="Kim J."/>
            <person name="Nam H.Y."/>
            <person name="Kwon M."/>
            <person name="Choi J.H."/>
            <person name="Cho S.R."/>
            <person name="Kim G.-H."/>
        </authorList>
    </citation>
    <scope>NUCLEOTIDE SEQUENCE</scope>
    <source>
        <strain evidence="2">BAW_Kor-Di-RS1</strain>
        <tissue evidence="2">Whole-body</tissue>
    </source>
</reference>